<evidence type="ECO:0000256" key="1">
    <source>
        <dbReference type="SAM" id="MobiDB-lite"/>
    </source>
</evidence>
<dbReference type="InterPro" id="IPR014059">
    <property type="entry name" value="TraI/TrwC_relax"/>
</dbReference>
<sequence>MMHPRRLSGSPANIARYYAIGDYYTKGDAEISAWGGSLAHGLGLSGEVDPKTMEALLAGKVAGQQLGRHRQEGIQHHPGWDFAISAPKSVSIMALAAGDERIIEAHEKAVDVALAYLEEHAQLRRREGKQIVHETTGRLLWARFTEHASRELDPHLHTHIVIFNMTNRAGDEPYASLETRAMYAEQMATGQIYRNELAHGLRELGYQIEFDPRRGLFEISGVPRPLISEMSQRAQQIDDHARANGLVGQAERRKSFYATRGPKVKVGLEDLHLQWRARLLPHEKPISALQEKVEELGERRLEITPDDAARAALFGLRQPEGREAVNALGRHYAAALASHVGEVRYSDIRPLVAHHEERRKLLATAHQTGDDILHRSRTTRRSARFEQSLSQHIALALEDATPIATADRLLGSLETADLSPEQERALVHMALSHDRVTGIAGVAGSGKSTLVAWLRAAAGPEKMFVALAPTSSAAAELGAKAKIDSRTVASLLAGGGHGLTSDHVLVLDEAGQLGNRQALRVLELSRVTGARLILMGDNRQTGAIEQGKAFWLMQRLGLATDELTETRRQETEAMKAAVTAARAGDYEASVGALDKVISGAVSEDLAKGLLAEWTRLKPRSRASTNILVLDNATRLIVNNQVREALKREGAIAAEDSRLSILTPGGHSDQEKRMARFYSGGQIVKFSRDQPALGMVRDGEYRVIGIGRDEKGRQHVRLIDDQGRIHRWDPRTSKAAQVNVFLEEKRDLAAGDRIQWRLVSKELKLKNAERGTVEKLDGTLATIQWDRDGRVQEIDLSRHRTWDHGYGETVYSSQSKTYDRVYVLAPISSPLVNGQNFYTAITRARFGVKLWTEDKQKLIDKLTARSGEKTSALEGLGRLERDHSKEVSVRHEERIVRLRDEQLRQRQARKDRQLERQLNRRLRGTGGLAERFAENARLGFERLERHLQSWFPGRDRQTLHSDVQRVDRQQHDEQVREDRNAIDR</sequence>
<accession>A0A2W5S6S0</accession>
<evidence type="ECO:0000313" key="4">
    <source>
        <dbReference type="Proteomes" id="UP000248975"/>
    </source>
</evidence>
<dbReference type="Pfam" id="PF13604">
    <property type="entry name" value="AAA_30"/>
    <property type="match status" value="1"/>
</dbReference>
<dbReference type="SUPFAM" id="SSF55464">
    <property type="entry name" value="Origin of replication-binding domain, RBD-like"/>
    <property type="match status" value="1"/>
</dbReference>
<protein>
    <submittedName>
        <fullName evidence="3">DNA relaxase</fullName>
    </submittedName>
</protein>
<reference evidence="3 4" key="1">
    <citation type="submission" date="2017-08" db="EMBL/GenBank/DDBJ databases">
        <title>Infants hospitalized years apart are colonized by the same room-sourced microbial strains.</title>
        <authorList>
            <person name="Brooks B."/>
            <person name="Olm M.R."/>
            <person name="Firek B.A."/>
            <person name="Baker R."/>
            <person name="Thomas B.C."/>
            <person name="Morowitz M.J."/>
            <person name="Banfield J.F."/>
        </authorList>
    </citation>
    <scope>NUCLEOTIDE SEQUENCE [LARGE SCALE GENOMIC DNA]</scope>
    <source>
        <strain evidence="3">S2_003_000_R2_11</strain>
    </source>
</reference>
<dbReference type="InterPro" id="IPR014862">
    <property type="entry name" value="TrwC"/>
</dbReference>
<dbReference type="EMBL" id="QFQS01000014">
    <property type="protein sequence ID" value="PZQ94715.1"/>
    <property type="molecule type" value="Genomic_DNA"/>
</dbReference>
<organism evidence="3 4">
    <name type="scientific">Cereibacter sphaeroides</name>
    <name type="common">Rhodobacter sphaeroides</name>
    <dbReference type="NCBI Taxonomy" id="1063"/>
    <lineage>
        <taxon>Bacteria</taxon>
        <taxon>Pseudomonadati</taxon>
        <taxon>Pseudomonadota</taxon>
        <taxon>Alphaproteobacteria</taxon>
        <taxon>Rhodobacterales</taxon>
        <taxon>Paracoccaceae</taxon>
        <taxon>Cereibacter</taxon>
    </lineage>
</organism>
<dbReference type="Proteomes" id="UP000248975">
    <property type="component" value="Unassembled WGS sequence"/>
</dbReference>
<evidence type="ECO:0000259" key="2">
    <source>
        <dbReference type="Pfam" id="PF08751"/>
    </source>
</evidence>
<feature type="region of interest" description="Disordered" evidence="1">
    <location>
        <begin position="957"/>
        <end position="983"/>
    </location>
</feature>
<dbReference type="CDD" id="cd18809">
    <property type="entry name" value="SF1_C_RecD"/>
    <property type="match status" value="1"/>
</dbReference>
<dbReference type="Pfam" id="PF08751">
    <property type="entry name" value="TrwC"/>
    <property type="match status" value="1"/>
</dbReference>
<dbReference type="Gene3D" id="2.30.30.940">
    <property type="match status" value="1"/>
</dbReference>
<gene>
    <name evidence="3" type="ORF">DI533_21535</name>
</gene>
<evidence type="ECO:0000313" key="3">
    <source>
        <dbReference type="EMBL" id="PZQ94715.1"/>
    </source>
</evidence>
<dbReference type="SUPFAM" id="SSF52540">
    <property type="entry name" value="P-loop containing nucleoside triphosphate hydrolases"/>
    <property type="match status" value="2"/>
</dbReference>
<comment type="caution">
    <text evidence="3">The sequence shown here is derived from an EMBL/GenBank/DDBJ whole genome shotgun (WGS) entry which is preliminary data.</text>
</comment>
<dbReference type="NCBIfam" id="NF041492">
    <property type="entry name" value="MobF"/>
    <property type="match status" value="1"/>
</dbReference>
<proteinExistence type="predicted"/>
<dbReference type="Gene3D" id="3.40.50.300">
    <property type="entry name" value="P-loop containing nucleotide triphosphate hydrolases"/>
    <property type="match status" value="2"/>
</dbReference>
<name>A0A2W5S6S0_CERSP</name>
<dbReference type="NCBIfam" id="TIGR02686">
    <property type="entry name" value="relax_trwC"/>
    <property type="match status" value="1"/>
</dbReference>
<dbReference type="InterPro" id="IPR027417">
    <property type="entry name" value="P-loop_NTPase"/>
</dbReference>
<dbReference type="AlphaFoldDB" id="A0A2W5S6S0"/>
<feature type="domain" description="TrwC relaxase" evidence="2">
    <location>
        <begin position="15"/>
        <end position="279"/>
    </location>
</feature>